<dbReference type="VEuPathDB" id="TriTrypDB:BCY84_18801"/>
<reference evidence="3 4" key="1">
    <citation type="journal article" date="2018" name="Microb. Genom.">
        <title>Expanding an expanded genome: long-read sequencing of Trypanosoma cruzi.</title>
        <authorList>
            <person name="Berna L."/>
            <person name="Rodriguez M."/>
            <person name="Chiribao M.L."/>
            <person name="Parodi-Talice A."/>
            <person name="Pita S."/>
            <person name="Rijo G."/>
            <person name="Alvarez-Valin F."/>
            <person name="Robello C."/>
        </authorList>
    </citation>
    <scope>NUCLEOTIDE SEQUENCE [LARGE SCALE GENOMIC DNA]</scope>
    <source>
        <strain evidence="3 4">TCC</strain>
    </source>
</reference>
<dbReference type="VEuPathDB" id="TriTrypDB:TCSYLVIO_006228"/>
<dbReference type="SMR" id="A0A2V2W7C8"/>
<proteinExistence type="predicted"/>
<dbReference type="AlphaFoldDB" id="A0A2V2W7C8"/>
<evidence type="ECO:0000313" key="4">
    <source>
        <dbReference type="Proteomes" id="UP000246078"/>
    </source>
</evidence>
<name>A0A2V2W7C8_TRYCR</name>
<dbReference type="VEuPathDB" id="TriTrypDB:TcCLB.503521.20"/>
<evidence type="ECO:0000256" key="1">
    <source>
        <dbReference type="SAM" id="Coils"/>
    </source>
</evidence>
<dbReference type="VEuPathDB" id="TriTrypDB:ECC02_001107"/>
<dbReference type="OrthoDB" id="248002at2759"/>
<dbReference type="VEuPathDB" id="TriTrypDB:C4B63_4g228"/>
<feature type="region of interest" description="Disordered" evidence="2">
    <location>
        <begin position="326"/>
        <end position="354"/>
    </location>
</feature>
<dbReference type="VEuPathDB" id="TriTrypDB:TcBrA4_0083830"/>
<organism evidence="3 4">
    <name type="scientific">Trypanosoma cruzi</name>
    <dbReference type="NCBI Taxonomy" id="5693"/>
    <lineage>
        <taxon>Eukaryota</taxon>
        <taxon>Discoba</taxon>
        <taxon>Euglenozoa</taxon>
        <taxon>Kinetoplastea</taxon>
        <taxon>Metakinetoplastina</taxon>
        <taxon>Trypanosomatida</taxon>
        <taxon>Trypanosomatidae</taxon>
        <taxon>Trypanosoma</taxon>
        <taxon>Schizotrypanum</taxon>
    </lineage>
</organism>
<dbReference type="VEuPathDB" id="TriTrypDB:TcCLB.506359.90"/>
<dbReference type="Proteomes" id="UP000246078">
    <property type="component" value="Unassembled WGS sequence"/>
</dbReference>
<dbReference type="OMA" id="EDANMEM"/>
<dbReference type="VEuPathDB" id="TriTrypDB:Tc_MARK_4939"/>
<feature type="coiled-coil region" evidence="1">
    <location>
        <begin position="390"/>
        <end position="435"/>
    </location>
</feature>
<dbReference type="EMBL" id="PRFC01000150">
    <property type="protein sequence ID" value="PWV04488.1"/>
    <property type="molecule type" value="Genomic_DNA"/>
</dbReference>
<dbReference type="VEuPathDB" id="TriTrypDB:C3747_150g62"/>
<evidence type="ECO:0000313" key="3">
    <source>
        <dbReference type="EMBL" id="PWV04488.1"/>
    </source>
</evidence>
<comment type="caution">
    <text evidence="3">The sequence shown here is derived from an EMBL/GenBank/DDBJ whole genome shotgun (WGS) entry which is preliminary data.</text>
</comment>
<gene>
    <name evidence="3" type="ORF">C3747_150g62</name>
</gene>
<keyword evidence="1" id="KW-0175">Coiled coil</keyword>
<dbReference type="VEuPathDB" id="TriTrypDB:TCDM_02413"/>
<evidence type="ECO:0000256" key="2">
    <source>
        <dbReference type="SAM" id="MobiDB-lite"/>
    </source>
</evidence>
<dbReference type="VEuPathDB" id="TriTrypDB:TcCL_NonESM01309"/>
<protein>
    <submittedName>
        <fullName evidence="3">Uncharacterized protein</fullName>
    </submittedName>
</protein>
<dbReference type="VEuPathDB" id="TriTrypDB:TcG_03245"/>
<sequence length="465" mass="52931">MEVDGDHDVIAAAKQKLNLLGCLTKAIEAEWQRKEALLQQLQTQLNEEQREKESVWHRTRNIGADTVATLNELRALEELDMLDSMLVEKNTQLRLQQQRHDMLLQQLANMEAVLDGVGSSEDFDLKKWASCCERMHRYIDATDRYCTRHTRHVVIHPVSVIHQSIRKMSRTARERDERLVIQLECLEKQIQHASSLDSTLQSKEAKYRCKWEELRRGNRDRMRKIKNAGEVETMKLRESLQEVKKEHSHLLCRLKEEVVAPVEADLLSPPPVLENAHEISASLHEPRGEGPDKSTDVNSEFIDNTLLRSVPILRRSHLTSRGWLTSASAATATSDRDIDDDDTNDTGNDGVAVGVPDAPVNVAPFSQSAMGLSLHRAASPAPPGEMNSEVEELRCQVIAAERDVDRLQQRYETLREEAERTLLECVKKERALEEKLCKSREAVSVLEKEKSGWQALHEQMSLLLS</sequence>
<accession>A0A2V2W7C8</accession>